<gene>
    <name evidence="2" type="ORF">BJY01DRAFT_179628</name>
</gene>
<dbReference type="EMBL" id="JBFXLU010000007">
    <property type="protein sequence ID" value="KAL2856531.1"/>
    <property type="molecule type" value="Genomic_DNA"/>
</dbReference>
<keyword evidence="3" id="KW-1185">Reference proteome</keyword>
<feature type="compositionally biased region" description="Acidic residues" evidence="1">
    <location>
        <begin position="107"/>
        <end position="127"/>
    </location>
</feature>
<proteinExistence type="predicted"/>
<protein>
    <submittedName>
        <fullName evidence="2">Uncharacterized protein</fullName>
    </submittedName>
</protein>
<evidence type="ECO:0000313" key="3">
    <source>
        <dbReference type="Proteomes" id="UP001610446"/>
    </source>
</evidence>
<evidence type="ECO:0000256" key="1">
    <source>
        <dbReference type="SAM" id="MobiDB-lite"/>
    </source>
</evidence>
<accession>A0ABR4KW77</accession>
<feature type="region of interest" description="Disordered" evidence="1">
    <location>
        <begin position="102"/>
        <end position="134"/>
    </location>
</feature>
<sequence length="238" mass="25963">MTLGLLDLCRDKLYTQIASSNLNLRVLVGHSNLLDALVNDFNENPEFYNYAADDNAMCGADDDAAKSQGTDGILPAYPRQENTTTGEYTAGRIFPTTDSVFSRYGVDEDTEDDGVSWDSDSDDDEDPVFSSPPVLTVRNPDPDLDLHTVEHGAIRNILASHALETIYEEDTAPLDPTSTSRTMYHSSTLGMLPSTPSVSKRPTISVNSDLSPKRPLLSGVKEILWWTGGNFVSAPLCV</sequence>
<organism evidence="2 3">
    <name type="scientific">Aspergillus pseudoustus</name>
    <dbReference type="NCBI Taxonomy" id="1810923"/>
    <lineage>
        <taxon>Eukaryota</taxon>
        <taxon>Fungi</taxon>
        <taxon>Dikarya</taxon>
        <taxon>Ascomycota</taxon>
        <taxon>Pezizomycotina</taxon>
        <taxon>Eurotiomycetes</taxon>
        <taxon>Eurotiomycetidae</taxon>
        <taxon>Eurotiales</taxon>
        <taxon>Aspergillaceae</taxon>
        <taxon>Aspergillus</taxon>
        <taxon>Aspergillus subgen. Nidulantes</taxon>
    </lineage>
</organism>
<dbReference type="Proteomes" id="UP001610446">
    <property type="component" value="Unassembled WGS sequence"/>
</dbReference>
<name>A0ABR4KW77_9EURO</name>
<evidence type="ECO:0000313" key="2">
    <source>
        <dbReference type="EMBL" id="KAL2856531.1"/>
    </source>
</evidence>
<reference evidence="2 3" key="1">
    <citation type="submission" date="2024-07" db="EMBL/GenBank/DDBJ databases">
        <title>Section-level genome sequencing and comparative genomics of Aspergillus sections Usti and Cavernicolus.</title>
        <authorList>
            <consortium name="Lawrence Berkeley National Laboratory"/>
            <person name="Nybo J.L."/>
            <person name="Vesth T.C."/>
            <person name="Theobald S."/>
            <person name="Frisvad J.C."/>
            <person name="Larsen T.O."/>
            <person name="Kjaerboelling I."/>
            <person name="Rothschild-Mancinelli K."/>
            <person name="Lyhne E.K."/>
            <person name="Kogle M.E."/>
            <person name="Barry K."/>
            <person name="Clum A."/>
            <person name="Na H."/>
            <person name="Ledsgaard L."/>
            <person name="Lin J."/>
            <person name="Lipzen A."/>
            <person name="Kuo A."/>
            <person name="Riley R."/>
            <person name="Mondo S."/>
            <person name="Labutti K."/>
            <person name="Haridas S."/>
            <person name="Pangalinan J."/>
            <person name="Salamov A.A."/>
            <person name="Simmons B.A."/>
            <person name="Magnuson J.K."/>
            <person name="Chen J."/>
            <person name="Drula E."/>
            <person name="Henrissat B."/>
            <person name="Wiebenga A."/>
            <person name="Lubbers R.J."/>
            <person name="Gomes A.C."/>
            <person name="Makela M.R."/>
            <person name="Stajich J."/>
            <person name="Grigoriev I.V."/>
            <person name="Mortensen U.H."/>
            <person name="De Vries R.P."/>
            <person name="Baker S.E."/>
            <person name="Andersen M.R."/>
        </authorList>
    </citation>
    <scope>NUCLEOTIDE SEQUENCE [LARGE SCALE GENOMIC DNA]</scope>
    <source>
        <strain evidence="2 3">CBS 123904</strain>
    </source>
</reference>
<comment type="caution">
    <text evidence="2">The sequence shown here is derived from an EMBL/GenBank/DDBJ whole genome shotgun (WGS) entry which is preliminary data.</text>
</comment>